<feature type="domain" description="Band 7" evidence="2">
    <location>
        <begin position="24"/>
        <end position="185"/>
    </location>
</feature>
<dbReference type="InterPro" id="IPR000163">
    <property type="entry name" value="Prohibitin"/>
</dbReference>
<evidence type="ECO:0000313" key="4">
    <source>
        <dbReference type="EMBL" id="QJA86159.1"/>
    </source>
</evidence>
<keyword evidence="1" id="KW-0812">Transmembrane</keyword>
<dbReference type="Gene3D" id="3.30.479.30">
    <property type="entry name" value="Band 7 domain"/>
    <property type="match status" value="1"/>
</dbReference>
<evidence type="ECO:0000313" key="3">
    <source>
        <dbReference type="EMBL" id="QJA76762.1"/>
    </source>
</evidence>
<dbReference type="InterPro" id="IPR036013">
    <property type="entry name" value="Band_7/SPFH_dom_sf"/>
</dbReference>
<dbReference type="InterPro" id="IPR001107">
    <property type="entry name" value="Band_7"/>
</dbReference>
<dbReference type="GO" id="GO:0016020">
    <property type="term" value="C:membrane"/>
    <property type="evidence" value="ECO:0007669"/>
    <property type="project" value="InterPro"/>
</dbReference>
<dbReference type="EMBL" id="MT142618">
    <property type="protein sequence ID" value="QJA86159.1"/>
    <property type="molecule type" value="Genomic_DNA"/>
</dbReference>
<organism evidence="3">
    <name type="scientific">viral metagenome</name>
    <dbReference type="NCBI Taxonomy" id="1070528"/>
    <lineage>
        <taxon>unclassified sequences</taxon>
        <taxon>metagenomes</taxon>
        <taxon>organismal metagenomes</taxon>
    </lineage>
</organism>
<gene>
    <name evidence="3" type="ORF">MM415A01446_0004</name>
    <name evidence="4" type="ORF">MM415B02123_0018</name>
</gene>
<sequence length="265" mass="29741">MEDFKWLKWVIGLFVVVIVFIIFNPFVIVGPGSRGVVMNWGAVSSEIMGEGLHWRTPIVQRVQIIDVQIRKEEVRVGAASKDLQELTTVVALNFHLDSNRVQSLYQNIGLDYQSRIIDPAVQEAVKAATAGFTAEEVITKRPLVKEAISKLLTERLAREYIMVDEVSVKDFDFSKSFNDAIEAKVTAEQQSLQAKNILEKVKYEAEQRISQAKGEAEAIRIQVESISKQGGESYVQMKAIEKWDGKLPTTFVPGSAVPFIKIDNK</sequence>
<dbReference type="EMBL" id="MT142242">
    <property type="protein sequence ID" value="QJA76762.1"/>
    <property type="molecule type" value="Genomic_DNA"/>
</dbReference>
<dbReference type="PANTHER" id="PTHR23222:SF0">
    <property type="entry name" value="PROHIBITIN 1"/>
    <property type="match status" value="1"/>
</dbReference>
<keyword evidence="1" id="KW-0472">Membrane</keyword>
<dbReference type="AlphaFoldDB" id="A0A6M3K5P3"/>
<protein>
    <submittedName>
        <fullName evidence="3">Putative SPFH domain / band 7 protein</fullName>
    </submittedName>
</protein>
<dbReference type="PANTHER" id="PTHR23222">
    <property type="entry name" value="PROHIBITIN"/>
    <property type="match status" value="1"/>
</dbReference>
<accession>A0A6M3K5P3</accession>
<dbReference type="SUPFAM" id="SSF117892">
    <property type="entry name" value="Band 7/SPFH domain"/>
    <property type="match status" value="1"/>
</dbReference>
<evidence type="ECO:0000256" key="1">
    <source>
        <dbReference type="SAM" id="Phobius"/>
    </source>
</evidence>
<name>A0A6M3K5P3_9ZZZZ</name>
<proteinExistence type="predicted"/>
<evidence type="ECO:0000259" key="2">
    <source>
        <dbReference type="SMART" id="SM00244"/>
    </source>
</evidence>
<reference evidence="3" key="1">
    <citation type="submission" date="2020-03" db="EMBL/GenBank/DDBJ databases">
        <title>The deep terrestrial virosphere.</title>
        <authorList>
            <person name="Holmfeldt K."/>
            <person name="Nilsson E."/>
            <person name="Simone D."/>
            <person name="Lopez-Fernandez M."/>
            <person name="Wu X."/>
            <person name="de Brujin I."/>
            <person name="Lundin D."/>
            <person name="Andersson A."/>
            <person name="Bertilsson S."/>
            <person name="Dopson M."/>
        </authorList>
    </citation>
    <scope>NUCLEOTIDE SEQUENCE</scope>
    <source>
        <strain evidence="3">MM415A01446</strain>
        <strain evidence="4">MM415B02123</strain>
    </source>
</reference>
<keyword evidence="1" id="KW-1133">Transmembrane helix</keyword>
<feature type="transmembrane region" description="Helical" evidence="1">
    <location>
        <begin position="6"/>
        <end position="29"/>
    </location>
</feature>
<dbReference type="PRINTS" id="PR00679">
    <property type="entry name" value="PROHIBITIN"/>
</dbReference>
<dbReference type="Pfam" id="PF01145">
    <property type="entry name" value="Band_7"/>
    <property type="match status" value="1"/>
</dbReference>
<dbReference type="SMART" id="SM00244">
    <property type="entry name" value="PHB"/>
    <property type="match status" value="1"/>
</dbReference>
<dbReference type="CDD" id="cd03401">
    <property type="entry name" value="SPFH_prohibitin"/>
    <property type="match status" value="1"/>
</dbReference>